<dbReference type="KEGG" id="vab:WPS_18510"/>
<proteinExistence type="predicted"/>
<dbReference type="RefSeq" id="WP_317997591.1">
    <property type="nucleotide sequence ID" value="NZ_AP025523.1"/>
</dbReference>
<evidence type="ECO:0000313" key="1">
    <source>
        <dbReference type="EMBL" id="BDE06575.1"/>
    </source>
</evidence>
<sequence length="69" mass="7223">MSTEDDVVGASQTFYAALNRMLNGDASSLGDIWSHSNSVITMHPIGGPRSEVGARAEFLGTGRAALDGR</sequence>
<evidence type="ECO:0008006" key="3">
    <source>
        <dbReference type="Google" id="ProtNLM"/>
    </source>
</evidence>
<dbReference type="Gene3D" id="3.10.450.50">
    <property type="match status" value="1"/>
</dbReference>
<keyword evidence="2" id="KW-1185">Reference proteome</keyword>
<name>A0AAN1XW98_UNVUL</name>
<protein>
    <recommendedName>
        <fullName evidence="3">DUF4440 domain-containing protein</fullName>
    </recommendedName>
</protein>
<dbReference type="EMBL" id="AP025523">
    <property type="protein sequence ID" value="BDE06575.1"/>
    <property type="molecule type" value="Genomic_DNA"/>
</dbReference>
<organism evidence="1 2">
    <name type="scientific">Vulcanimicrobium alpinum</name>
    <dbReference type="NCBI Taxonomy" id="3016050"/>
    <lineage>
        <taxon>Bacteria</taxon>
        <taxon>Bacillati</taxon>
        <taxon>Vulcanimicrobiota</taxon>
        <taxon>Vulcanimicrobiia</taxon>
        <taxon>Vulcanimicrobiales</taxon>
        <taxon>Vulcanimicrobiaceae</taxon>
        <taxon>Vulcanimicrobium</taxon>
    </lineage>
</organism>
<reference evidence="1 2" key="1">
    <citation type="journal article" date="2022" name="ISME Commun">
        <title>Vulcanimicrobium alpinus gen. nov. sp. nov., the first cultivated representative of the candidate phylum 'Eremiobacterota', is a metabolically versatile aerobic anoxygenic phototroph.</title>
        <authorList>
            <person name="Yabe S."/>
            <person name="Muto K."/>
            <person name="Abe K."/>
            <person name="Yokota A."/>
            <person name="Staudigel H."/>
            <person name="Tebo B.M."/>
        </authorList>
    </citation>
    <scope>NUCLEOTIDE SEQUENCE [LARGE SCALE GENOMIC DNA]</scope>
    <source>
        <strain evidence="1 2">WC8-2</strain>
    </source>
</reference>
<dbReference type="AlphaFoldDB" id="A0AAN1XW98"/>
<accession>A0AAN1XW98</accession>
<gene>
    <name evidence="1" type="ORF">WPS_18510</name>
</gene>
<evidence type="ECO:0000313" key="2">
    <source>
        <dbReference type="Proteomes" id="UP001317532"/>
    </source>
</evidence>
<dbReference type="Proteomes" id="UP001317532">
    <property type="component" value="Chromosome"/>
</dbReference>